<dbReference type="AlphaFoldDB" id="A0A5R9GFE1"/>
<sequence>MQEPVAEQAKEKVTPVQVTKVVKGALTLRSELIGSALPSADVNVIPKMSGELSELAVVKDQLVRRGDVLGRLDSKNLSIQLEMERLALEQAQNQYKELHNSGAPQPQLDQAKTSVRQAQLRVELAQLNAKNAVIEAPIDGKVVDVGVEPGELVGQSSPFARIVALDPIRIVASVSTNQMLALLGKTEAEIELADLGTTSTAKITYLSSVADGSGFYTLEAELPNPEENIKPGMLAKFLLENELVGDATLVPTSAIVEKGGSAYVFLVKDGRAVETTVTVLQTQSDLSAVEGELAENDDVVTKGQFTLSDGNSVNIVEEAAN</sequence>
<dbReference type="Proteomes" id="UP000309676">
    <property type="component" value="Unassembled WGS sequence"/>
</dbReference>
<feature type="domain" description="YknX-like C-terminal permuted SH3-like" evidence="4">
    <location>
        <begin position="249"/>
        <end position="314"/>
    </location>
</feature>
<feature type="coiled-coil region" evidence="2">
    <location>
        <begin position="74"/>
        <end position="128"/>
    </location>
</feature>
<dbReference type="Gene3D" id="2.40.30.170">
    <property type="match status" value="1"/>
</dbReference>
<dbReference type="Gene3D" id="1.10.287.470">
    <property type="entry name" value="Helix hairpin bin"/>
    <property type="match status" value="1"/>
</dbReference>
<evidence type="ECO:0000256" key="2">
    <source>
        <dbReference type="SAM" id="Coils"/>
    </source>
</evidence>
<dbReference type="InterPro" id="IPR058625">
    <property type="entry name" value="MdtA-like_BSH"/>
</dbReference>
<dbReference type="Pfam" id="PF25917">
    <property type="entry name" value="BSH_RND"/>
    <property type="match status" value="1"/>
</dbReference>
<dbReference type="SUPFAM" id="SSF111369">
    <property type="entry name" value="HlyD-like secretion proteins"/>
    <property type="match status" value="1"/>
</dbReference>
<dbReference type="PANTHER" id="PTHR30469">
    <property type="entry name" value="MULTIDRUG RESISTANCE PROTEIN MDTA"/>
    <property type="match status" value="1"/>
</dbReference>
<evidence type="ECO:0000313" key="6">
    <source>
        <dbReference type="Proteomes" id="UP000309676"/>
    </source>
</evidence>
<dbReference type="Gene3D" id="2.40.420.20">
    <property type="match status" value="1"/>
</dbReference>
<comment type="similarity">
    <text evidence="1">Belongs to the membrane fusion protein (MFP) (TC 8.A.1) family.</text>
</comment>
<reference evidence="5 6" key="1">
    <citation type="submission" date="2019-05" db="EMBL/GenBank/DDBJ databases">
        <authorList>
            <person name="Narsing Rao M.P."/>
            <person name="Li W.J."/>
        </authorList>
    </citation>
    <scope>NUCLEOTIDE SEQUENCE [LARGE SCALE GENOMIC DNA]</scope>
    <source>
        <strain evidence="5 6">SYSU_K30003</strain>
    </source>
</reference>
<keyword evidence="2" id="KW-0175">Coiled coil</keyword>
<name>A0A5R9GFE1_9BACL</name>
<accession>A0A5R9GFE1</accession>
<evidence type="ECO:0000259" key="4">
    <source>
        <dbReference type="Pfam" id="PF25989"/>
    </source>
</evidence>
<dbReference type="InterPro" id="IPR006143">
    <property type="entry name" value="RND_pump_MFP"/>
</dbReference>
<evidence type="ECO:0000256" key="1">
    <source>
        <dbReference type="ARBA" id="ARBA00009477"/>
    </source>
</evidence>
<dbReference type="GO" id="GO:1990281">
    <property type="term" value="C:efflux pump complex"/>
    <property type="evidence" value="ECO:0007669"/>
    <property type="project" value="TreeGrafter"/>
</dbReference>
<gene>
    <name evidence="5" type="ORF">FE782_22420</name>
</gene>
<feature type="domain" description="Multidrug resistance protein MdtA-like barrel-sandwich hybrid" evidence="3">
    <location>
        <begin position="42"/>
        <end position="160"/>
    </location>
</feature>
<dbReference type="GO" id="GO:0015562">
    <property type="term" value="F:efflux transmembrane transporter activity"/>
    <property type="evidence" value="ECO:0007669"/>
    <property type="project" value="TreeGrafter"/>
</dbReference>
<keyword evidence="6" id="KW-1185">Reference proteome</keyword>
<dbReference type="Pfam" id="PF25989">
    <property type="entry name" value="YknX_C"/>
    <property type="match status" value="1"/>
</dbReference>
<dbReference type="Gene3D" id="2.40.50.100">
    <property type="match status" value="1"/>
</dbReference>
<organism evidence="5 6">
    <name type="scientific">Paenibacillus antri</name>
    <dbReference type="NCBI Taxonomy" id="2582848"/>
    <lineage>
        <taxon>Bacteria</taxon>
        <taxon>Bacillati</taxon>
        <taxon>Bacillota</taxon>
        <taxon>Bacilli</taxon>
        <taxon>Bacillales</taxon>
        <taxon>Paenibacillaceae</taxon>
        <taxon>Paenibacillus</taxon>
    </lineage>
</organism>
<protein>
    <submittedName>
        <fullName evidence="5">Efflux RND transporter periplasmic adaptor subunit</fullName>
    </submittedName>
</protein>
<dbReference type="OrthoDB" id="2541666at2"/>
<comment type="caution">
    <text evidence="5">The sequence shown here is derived from an EMBL/GenBank/DDBJ whole genome shotgun (WGS) entry which is preliminary data.</text>
</comment>
<dbReference type="EMBL" id="VCIW01000017">
    <property type="protein sequence ID" value="TLS50135.1"/>
    <property type="molecule type" value="Genomic_DNA"/>
</dbReference>
<evidence type="ECO:0000313" key="5">
    <source>
        <dbReference type="EMBL" id="TLS50135.1"/>
    </source>
</evidence>
<dbReference type="InterPro" id="IPR058637">
    <property type="entry name" value="YknX-like_C"/>
</dbReference>
<dbReference type="NCBIfam" id="TIGR01730">
    <property type="entry name" value="RND_mfp"/>
    <property type="match status" value="1"/>
</dbReference>
<evidence type="ECO:0000259" key="3">
    <source>
        <dbReference type="Pfam" id="PF25917"/>
    </source>
</evidence>
<proteinExistence type="inferred from homology"/>
<dbReference type="PANTHER" id="PTHR30469:SF38">
    <property type="entry name" value="HLYD FAMILY SECRETION PROTEIN"/>
    <property type="match status" value="1"/>
</dbReference>